<feature type="compositionally biased region" description="Pro residues" evidence="1">
    <location>
        <begin position="364"/>
        <end position="380"/>
    </location>
</feature>
<feature type="domain" description="Peptidase M56" evidence="3">
    <location>
        <begin position="21"/>
        <end position="291"/>
    </location>
</feature>
<dbReference type="AlphaFoldDB" id="A0A1H4NKI7"/>
<dbReference type="EMBL" id="FNSD01000001">
    <property type="protein sequence ID" value="SEB95415.1"/>
    <property type="molecule type" value="Genomic_DNA"/>
</dbReference>
<evidence type="ECO:0000256" key="1">
    <source>
        <dbReference type="SAM" id="MobiDB-lite"/>
    </source>
</evidence>
<gene>
    <name evidence="4" type="ORF">SAMN05443244_2272</name>
</gene>
<dbReference type="CDD" id="cd07341">
    <property type="entry name" value="M56_BlaR1_MecR1_like"/>
    <property type="match status" value="1"/>
</dbReference>
<keyword evidence="2" id="KW-0812">Transmembrane</keyword>
<evidence type="ECO:0000313" key="4">
    <source>
        <dbReference type="EMBL" id="SEB95415.1"/>
    </source>
</evidence>
<dbReference type="Proteomes" id="UP000182409">
    <property type="component" value="Unassembled WGS sequence"/>
</dbReference>
<dbReference type="InterPro" id="IPR052173">
    <property type="entry name" value="Beta-lactam_resp_regulator"/>
</dbReference>
<dbReference type="OrthoDB" id="101623at2"/>
<dbReference type="Gene3D" id="3.30.2010.10">
    <property type="entry name" value="Metalloproteases ('zincins'), catalytic domain"/>
    <property type="match status" value="1"/>
</dbReference>
<dbReference type="NCBIfam" id="TIGR03435">
    <property type="entry name" value="Soli_TIGR03435"/>
    <property type="match status" value="1"/>
</dbReference>
<accession>A0A1H4NKI7</accession>
<dbReference type="PANTHER" id="PTHR34978:SF3">
    <property type="entry name" value="SLR0241 PROTEIN"/>
    <property type="match status" value="1"/>
</dbReference>
<evidence type="ECO:0000259" key="3">
    <source>
        <dbReference type="Pfam" id="PF05569"/>
    </source>
</evidence>
<name>A0A1H4NKI7_9BACT</name>
<feature type="region of interest" description="Disordered" evidence="1">
    <location>
        <begin position="356"/>
        <end position="380"/>
    </location>
</feature>
<sequence length="628" mass="68690">MSHLTISPHPFLIALFRHLWQTTLFALALAVLAMLLRGNRAALRFRVWMLASVKFLLPLSLLISAGQHLRPEKLQTVAPVAFTMVMQGAPDDVALGTLSLPVQPRTQAQGQVPHDVTTLLLIAWACGALTLLAVWARRWTALFRAVRSGDSAGRHEGIRAVRVAAPFEPGVFGILRPVLVLPHGLEAALTPTQMTAVLAHEISHLRRRDNLTAAIHMVVQTLFWFHPMVWMIGRRLVKEREAACDAAVLEMRIDPAAYAEGILKVCRLYLEAPLPCVAGVTGADLKQRIRSIATGNVGRQLRRVHAVGLGVLGIVAISAPVAFGVLHAAVLKSAMKHPSAAAVLHAALSPEMTVTPTPKLRLPQAPPPPPVPPPPPPPPDPIATNMPAIPAMTNVQVHPSNPYMPGTGYGFEQPTDLTHVRFRASNNTVADMISFAYGVQAKQIIDGPRWIDTERYDVTANVVSPQVPPEQIQAMMRRMLADHFGIRVHPARRDLQVYVLTVSKDGHHLRPDETNPHGLPRLNLMGAGTLVVSNASIRDFCSSLQGYAVDRPLVDRTGLNGRWYFDLQWHPDAAFFAALNMAEPRNLADDKSPPLLIAIRQQLGLNVEPTTLPMNVLVLDRASRPRAD</sequence>
<dbReference type="Pfam" id="PF12543">
    <property type="entry name" value="DUF3738"/>
    <property type="match status" value="1"/>
</dbReference>
<proteinExistence type="predicted"/>
<dbReference type="Pfam" id="PF05569">
    <property type="entry name" value="Peptidase_M56"/>
    <property type="match status" value="1"/>
</dbReference>
<organism evidence="4 5">
    <name type="scientific">Terriglobus roseus</name>
    <dbReference type="NCBI Taxonomy" id="392734"/>
    <lineage>
        <taxon>Bacteria</taxon>
        <taxon>Pseudomonadati</taxon>
        <taxon>Acidobacteriota</taxon>
        <taxon>Terriglobia</taxon>
        <taxon>Terriglobales</taxon>
        <taxon>Acidobacteriaceae</taxon>
        <taxon>Terriglobus</taxon>
    </lineage>
</organism>
<evidence type="ECO:0000313" key="5">
    <source>
        <dbReference type="Proteomes" id="UP000182409"/>
    </source>
</evidence>
<feature type="transmembrane region" description="Helical" evidence="2">
    <location>
        <begin position="306"/>
        <end position="330"/>
    </location>
</feature>
<keyword evidence="2" id="KW-1133">Transmembrane helix</keyword>
<dbReference type="InterPro" id="IPR017801">
    <property type="entry name" value="DUF3738"/>
</dbReference>
<dbReference type="PANTHER" id="PTHR34978">
    <property type="entry name" value="POSSIBLE SENSOR-TRANSDUCER PROTEIN BLAR"/>
    <property type="match status" value="1"/>
</dbReference>
<dbReference type="InterPro" id="IPR008756">
    <property type="entry name" value="Peptidase_M56"/>
</dbReference>
<keyword evidence="2" id="KW-0472">Membrane</keyword>
<feature type="transmembrane region" description="Helical" evidence="2">
    <location>
        <begin position="47"/>
        <end position="66"/>
    </location>
</feature>
<dbReference type="RefSeq" id="WP_074654098.1">
    <property type="nucleotide sequence ID" value="NZ_FNSD01000001.1"/>
</dbReference>
<evidence type="ECO:0000256" key="2">
    <source>
        <dbReference type="SAM" id="Phobius"/>
    </source>
</evidence>
<reference evidence="4 5" key="1">
    <citation type="submission" date="2016-10" db="EMBL/GenBank/DDBJ databases">
        <authorList>
            <person name="de Groot N.N."/>
        </authorList>
    </citation>
    <scope>NUCLEOTIDE SEQUENCE [LARGE SCALE GENOMIC DNA]</scope>
    <source>
        <strain evidence="4 5">AB35.6</strain>
    </source>
</reference>
<protein>
    <submittedName>
        <fullName evidence="4">Soil-associated protein, TIGR03435 family</fullName>
    </submittedName>
</protein>
<feature type="transmembrane region" description="Helical" evidence="2">
    <location>
        <begin position="116"/>
        <end position="136"/>
    </location>
</feature>
<feature type="transmembrane region" description="Helical" evidence="2">
    <location>
        <begin position="12"/>
        <end position="35"/>
    </location>
</feature>